<proteinExistence type="predicted"/>
<protein>
    <submittedName>
        <fullName evidence="1">CLUMA_CG011741, isoform A</fullName>
    </submittedName>
</protein>
<evidence type="ECO:0000313" key="1">
    <source>
        <dbReference type="EMBL" id="CRK98382.1"/>
    </source>
</evidence>
<evidence type="ECO:0000313" key="2">
    <source>
        <dbReference type="Proteomes" id="UP000183832"/>
    </source>
</evidence>
<dbReference type="EMBL" id="CVRI01000047">
    <property type="protein sequence ID" value="CRK98382.1"/>
    <property type="molecule type" value="Genomic_DNA"/>
</dbReference>
<dbReference type="Proteomes" id="UP000183832">
    <property type="component" value="Unassembled WGS sequence"/>
</dbReference>
<sequence>MLSLKHNKCDNKKSFAVKAGKEICGVFIQVITLNQLSSKSLQDGKSKFETLREKTKFKVQTPPSSATALLNVQIQKTFRIVCFSAELKAMRSIARHELQKLKSNPNRLSKLFSKHLPTEKCFMSAPRRVSFRSVKS</sequence>
<gene>
    <name evidence="1" type="ORF">CLUMA_CG011741</name>
</gene>
<accession>A0A1J1IH69</accession>
<name>A0A1J1IH69_9DIPT</name>
<reference evidence="1 2" key="1">
    <citation type="submission" date="2015-04" db="EMBL/GenBank/DDBJ databases">
        <authorList>
            <person name="Syromyatnikov M.Y."/>
            <person name="Popov V.N."/>
        </authorList>
    </citation>
    <scope>NUCLEOTIDE SEQUENCE [LARGE SCALE GENOMIC DNA]</scope>
</reference>
<dbReference type="AlphaFoldDB" id="A0A1J1IH69"/>
<organism evidence="1 2">
    <name type="scientific">Clunio marinus</name>
    <dbReference type="NCBI Taxonomy" id="568069"/>
    <lineage>
        <taxon>Eukaryota</taxon>
        <taxon>Metazoa</taxon>
        <taxon>Ecdysozoa</taxon>
        <taxon>Arthropoda</taxon>
        <taxon>Hexapoda</taxon>
        <taxon>Insecta</taxon>
        <taxon>Pterygota</taxon>
        <taxon>Neoptera</taxon>
        <taxon>Endopterygota</taxon>
        <taxon>Diptera</taxon>
        <taxon>Nematocera</taxon>
        <taxon>Chironomoidea</taxon>
        <taxon>Chironomidae</taxon>
        <taxon>Clunio</taxon>
    </lineage>
</organism>
<keyword evidence="2" id="KW-1185">Reference proteome</keyword>